<keyword evidence="9" id="KW-1185">Reference proteome</keyword>
<keyword evidence="2 7" id="KW-0813">Transport</keyword>
<dbReference type="EMBL" id="CAXAMN010001225">
    <property type="protein sequence ID" value="CAK8993339.1"/>
    <property type="molecule type" value="Genomic_DNA"/>
</dbReference>
<evidence type="ECO:0000256" key="5">
    <source>
        <dbReference type="ARBA" id="ARBA00023034"/>
    </source>
</evidence>
<dbReference type="SUPFAM" id="SSF64356">
    <property type="entry name" value="SNARE-like"/>
    <property type="match status" value="1"/>
</dbReference>
<reference evidence="8 9" key="1">
    <citation type="submission" date="2024-02" db="EMBL/GenBank/DDBJ databases">
        <authorList>
            <person name="Chen Y."/>
            <person name="Shah S."/>
            <person name="Dougan E. K."/>
            <person name="Thang M."/>
            <person name="Chan C."/>
        </authorList>
    </citation>
    <scope>NUCLEOTIDE SEQUENCE [LARGE SCALE GENOMIC DNA]</scope>
</reference>
<proteinExistence type="inferred from homology"/>
<keyword evidence="3 7" id="KW-0256">Endoplasmic reticulum</keyword>
<evidence type="ECO:0000256" key="1">
    <source>
        <dbReference type="ARBA" id="ARBA00004555"/>
    </source>
</evidence>
<dbReference type="InterPro" id="IPR011012">
    <property type="entry name" value="Longin-like_dom_sf"/>
</dbReference>
<dbReference type="CDD" id="cd14856">
    <property type="entry name" value="TRAPPC4_synbindin"/>
    <property type="match status" value="1"/>
</dbReference>
<keyword evidence="4 7" id="KW-0931">ER-Golgi transport</keyword>
<evidence type="ECO:0000256" key="7">
    <source>
        <dbReference type="RuleBase" id="RU366065"/>
    </source>
</evidence>
<dbReference type="Proteomes" id="UP001642484">
    <property type="component" value="Unassembled WGS sequence"/>
</dbReference>
<comment type="subcellular location">
    <subcellularLocation>
        <location evidence="7">Endoplasmic reticulum</location>
    </subcellularLocation>
    <subcellularLocation>
        <location evidence="7">Golgi apparatus</location>
        <location evidence="7">cis-Golgi network</location>
    </subcellularLocation>
    <subcellularLocation>
        <location evidence="1">Golgi apparatus</location>
    </subcellularLocation>
</comment>
<comment type="subunit">
    <text evidence="7">Part of the multisubunit transport protein particle (TRAPP) complex.</text>
</comment>
<evidence type="ECO:0000313" key="8">
    <source>
        <dbReference type="EMBL" id="CAK8993339.1"/>
    </source>
</evidence>
<evidence type="ECO:0000256" key="2">
    <source>
        <dbReference type="ARBA" id="ARBA00022448"/>
    </source>
</evidence>
<keyword evidence="5 7" id="KW-0333">Golgi apparatus</keyword>
<evidence type="ECO:0000256" key="6">
    <source>
        <dbReference type="ARBA" id="ARBA00038179"/>
    </source>
</evidence>
<comment type="caution">
    <text evidence="8">The sequence shown here is derived from an EMBL/GenBank/DDBJ whole genome shotgun (WGS) entry which is preliminary data.</text>
</comment>
<dbReference type="PANTHER" id="PTHR23249:SF15">
    <property type="entry name" value="TRAFFICKING PROTEIN PARTICLE COMPLEX SUBUNIT 4"/>
    <property type="match status" value="1"/>
</dbReference>
<evidence type="ECO:0000313" key="9">
    <source>
        <dbReference type="Proteomes" id="UP001642484"/>
    </source>
</evidence>
<evidence type="ECO:0000256" key="3">
    <source>
        <dbReference type="ARBA" id="ARBA00022824"/>
    </source>
</evidence>
<dbReference type="Gene3D" id="3.30.450.70">
    <property type="match status" value="1"/>
</dbReference>
<dbReference type="InterPro" id="IPR007233">
    <property type="entry name" value="TRAPPC"/>
</dbReference>
<dbReference type="SMART" id="SM01399">
    <property type="entry name" value="Sybindin"/>
    <property type="match status" value="1"/>
</dbReference>
<protein>
    <recommendedName>
        <fullName evidence="7">Trafficking protein particle complex subunit</fullName>
    </recommendedName>
</protein>
<comment type="similarity">
    <text evidence="6">Belongs to the TRAPP small subunits family. TRAPPC4 subfamily.</text>
</comment>
<sequence>MLLDGGCGLTFHSESEWILDLQPRDSRCWWILNKLEVNFHYQGSSQLSSNDKIRLSSTFHGDDVSCISAIAAQISPVKRSGGPFSFLQTTGIRTLDADTFRLQCFHTATGVKIFCVMLPPYVDADILLRQVYSHYSDYVLKNPFYELDMPIRCEPFEKEVQRSLSEFQGR</sequence>
<gene>
    <name evidence="8" type="ORF">CCMP2556_LOCUS3203</name>
</gene>
<evidence type="ECO:0000256" key="4">
    <source>
        <dbReference type="ARBA" id="ARBA00022892"/>
    </source>
</evidence>
<dbReference type="Pfam" id="PF04099">
    <property type="entry name" value="Sybindin"/>
    <property type="match status" value="1"/>
</dbReference>
<accession>A0ABP0HV76</accession>
<name>A0ABP0HV76_9DINO</name>
<dbReference type="PANTHER" id="PTHR23249">
    <property type="entry name" value="TRAFFICKING PROTEIN PARTICLE COMPLEX SUBUNIT"/>
    <property type="match status" value="1"/>
</dbReference>
<organism evidence="8 9">
    <name type="scientific">Durusdinium trenchii</name>
    <dbReference type="NCBI Taxonomy" id="1381693"/>
    <lineage>
        <taxon>Eukaryota</taxon>
        <taxon>Sar</taxon>
        <taxon>Alveolata</taxon>
        <taxon>Dinophyceae</taxon>
        <taxon>Suessiales</taxon>
        <taxon>Symbiodiniaceae</taxon>
        <taxon>Durusdinium</taxon>
    </lineage>
</organism>